<dbReference type="InterPro" id="IPR027417">
    <property type="entry name" value="P-loop_NTPase"/>
</dbReference>
<feature type="domain" description="ORC1/DEAH AAA+ ATPase" evidence="1">
    <location>
        <begin position="42"/>
        <end position="168"/>
    </location>
</feature>
<dbReference type="GO" id="GO:0016887">
    <property type="term" value="F:ATP hydrolysis activity"/>
    <property type="evidence" value="ECO:0007669"/>
    <property type="project" value="InterPro"/>
</dbReference>
<dbReference type="InterPro" id="IPR049945">
    <property type="entry name" value="AAA_22"/>
</dbReference>
<dbReference type="PANTHER" id="PTHR35894:SF1">
    <property type="entry name" value="PHOSPHORIBULOKINASE _ URIDINE KINASE FAMILY"/>
    <property type="match status" value="1"/>
</dbReference>
<reference evidence="2" key="1">
    <citation type="submission" date="2018-05" db="EMBL/GenBank/DDBJ databases">
        <authorList>
            <person name="Lanie J.A."/>
            <person name="Ng W.-L."/>
            <person name="Kazmierczak K.M."/>
            <person name="Andrzejewski T.M."/>
            <person name="Davidsen T.M."/>
            <person name="Wayne K.J."/>
            <person name="Tettelin H."/>
            <person name="Glass J.I."/>
            <person name="Rusch D."/>
            <person name="Podicherti R."/>
            <person name="Tsui H.-C.T."/>
            <person name="Winkler M.E."/>
        </authorList>
    </citation>
    <scope>NUCLEOTIDE SEQUENCE</scope>
</reference>
<dbReference type="Pfam" id="PF13401">
    <property type="entry name" value="AAA_22"/>
    <property type="match status" value="1"/>
</dbReference>
<dbReference type="PANTHER" id="PTHR35894">
    <property type="entry name" value="GENERAL SECRETION PATHWAY PROTEIN A-RELATED"/>
    <property type="match status" value="1"/>
</dbReference>
<gene>
    <name evidence="2" type="ORF">METZ01_LOCUS212595</name>
</gene>
<sequence>MNLFDSIGLKADPFSTSPNVELFYPAVEHRQCLEGLELAIRMRRGLSVIRGGIGVGKTTISRKVIQNFKAESDDFDFYLILDPKFESEIILLKHIIELFGVNDTAESVQECRNIIENYLLKVGVEQGKTLVLIIDEGQNLPGEMLDVFRTLLNFETDDFKLLQLIIFG</sequence>
<dbReference type="InterPro" id="IPR052026">
    <property type="entry name" value="ExeA_AAA_ATPase_DNA-bind"/>
</dbReference>
<dbReference type="SUPFAM" id="SSF52540">
    <property type="entry name" value="P-loop containing nucleoside triphosphate hydrolases"/>
    <property type="match status" value="1"/>
</dbReference>
<dbReference type="Gene3D" id="3.40.50.300">
    <property type="entry name" value="P-loop containing nucleotide triphosphate hydrolases"/>
    <property type="match status" value="1"/>
</dbReference>
<feature type="non-terminal residue" evidence="2">
    <location>
        <position position="168"/>
    </location>
</feature>
<evidence type="ECO:0000313" key="2">
    <source>
        <dbReference type="EMBL" id="SVB59741.1"/>
    </source>
</evidence>
<dbReference type="EMBL" id="UINC01048778">
    <property type="protein sequence ID" value="SVB59741.1"/>
    <property type="molecule type" value="Genomic_DNA"/>
</dbReference>
<name>A0A382FCG9_9ZZZZ</name>
<organism evidence="2">
    <name type="scientific">marine metagenome</name>
    <dbReference type="NCBI Taxonomy" id="408172"/>
    <lineage>
        <taxon>unclassified sequences</taxon>
        <taxon>metagenomes</taxon>
        <taxon>ecological metagenomes</taxon>
    </lineage>
</organism>
<protein>
    <recommendedName>
        <fullName evidence="1">ORC1/DEAH AAA+ ATPase domain-containing protein</fullName>
    </recommendedName>
</protein>
<accession>A0A382FCG9</accession>
<evidence type="ECO:0000259" key="1">
    <source>
        <dbReference type="Pfam" id="PF13401"/>
    </source>
</evidence>
<proteinExistence type="predicted"/>
<dbReference type="AlphaFoldDB" id="A0A382FCG9"/>